<name>A0A7C1SPZ8_UNCW3</name>
<evidence type="ECO:0000313" key="2">
    <source>
        <dbReference type="EMBL" id="HEE18158.1"/>
    </source>
</evidence>
<sequence>MENNGINIIIPLGEKIDLRFRIKPEPYTFEKAERLVAQLVNDIKSCARRYREVTFTTIFFGGCGPSLLTLDQLYRILQALYDSLTITPLEQTMLILPRTVHPDKAKILRESGFDQLTIRINSSSIPKEDFMILRDAGFNSVGFEYQSDPNEQPSENLLHQLLSLSPDHIYILPPHPATRSKLTHQGFHEFLPGHFCLPGKENRHLQNLYTQHKLVLSFGTDKTQNPEPWSLLSNNS</sequence>
<dbReference type="InterPro" id="IPR058240">
    <property type="entry name" value="rSAM_sf"/>
</dbReference>
<evidence type="ECO:0000313" key="1">
    <source>
        <dbReference type="EMBL" id="HEA86469.1"/>
    </source>
</evidence>
<proteinExistence type="predicted"/>
<organism evidence="1">
    <name type="scientific">candidate division WOR-3 bacterium</name>
    <dbReference type="NCBI Taxonomy" id="2052148"/>
    <lineage>
        <taxon>Bacteria</taxon>
        <taxon>Bacteria division WOR-3</taxon>
    </lineage>
</organism>
<protein>
    <recommendedName>
        <fullName evidence="3">Radical SAM protein</fullName>
    </recommendedName>
</protein>
<dbReference type="SUPFAM" id="SSF102114">
    <property type="entry name" value="Radical SAM enzymes"/>
    <property type="match status" value="1"/>
</dbReference>
<accession>A0A7C1SPZ8</accession>
<evidence type="ECO:0008006" key="3">
    <source>
        <dbReference type="Google" id="ProtNLM"/>
    </source>
</evidence>
<reference evidence="1" key="1">
    <citation type="journal article" date="2020" name="mSystems">
        <title>Genome- and Community-Level Interaction Insights into Carbon Utilization and Element Cycling Functions of Hydrothermarchaeota in Hydrothermal Sediment.</title>
        <authorList>
            <person name="Zhou Z."/>
            <person name="Liu Y."/>
            <person name="Xu W."/>
            <person name="Pan J."/>
            <person name="Luo Z.H."/>
            <person name="Li M."/>
        </authorList>
    </citation>
    <scope>NUCLEOTIDE SEQUENCE [LARGE SCALE GENOMIC DNA]</scope>
    <source>
        <strain evidence="2">SpSt-236</strain>
        <strain evidence="1">SpSt-265</strain>
    </source>
</reference>
<dbReference type="EMBL" id="DSLG01000002">
    <property type="protein sequence ID" value="HEA86469.1"/>
    <property type="molecule type" value="Genomic_DNA"/>
</dbReference>
<comment type="caution">
    <text evidence="1">The sequence shown here is derived from an EMBL/GenBank/DDBJ whole genome shotgun (WGS) entry which is preliminary data.</text>
</comment>
<gene>
    <name evidence="2" type="ORF">ENP62_01220</name>
    <name evidence="1" type="ORF">ENP94_00475</name>
</gene>
<dbReference type="EMBL" id="DSKA01000094">
    <property type="protein sequence ID" value="HEE18158.1"/>
    <property type="molecule type" value="Genomic_DNA"/>
</dbReference>
<dbReference type="AlphaFoldDB" id="A0A7C1SPZ8"/>